<protein>
    <submittedName>
        <fullName evidence="1">Uncharacterized protein</fullName>
    </submittedName>
</protein>
<name>U4L5U5_PYROM</name>
<evidence type="ECO:0000313" key="2">
    <source>
        <dbReference type="Proteomes" id="UP000018144"/>
    </source>
</evidence>
<reference evidence="1 2" key="1">
    <citation type="journal article" date="2013" name="PLoS Genet.">
        <title>The genome and development-dependent transcriptomes of Pyronema confluens: a window into fungal evolution.</title>
        <authorList>
            <person name="Traeger S."/>
            <person name="Altegoer F."/>
            <person name="Freitag M."/>
            <person name="Gabaldon T."/>
            <person name="Kempken F."/>
            <person name="Kumar A."/>
            <person name="Marcet-Houben M."/>
            <person name="Poggeler S."/>
            <person name="Stajich J.E."/>
            <person name="Nowrousian M."/>
        </authorList>
    </citation>
    <scope>NUCLEOTIDE SEQUENCE [LARGE SCALE GENOMIC DNA]</scope>
    <source>
        <strain evidence="2">CBS 100304</strain>
        <tissue evidence="1">Vegetative mycelium</tissue>
    </source>
</reference>
<dbReference type="AlphaFoldDB" id="U4L5U5"/>
<keyword evidence="2" id="KW-1185">Reference proteome</keyword>
<dbReference type="EMBL" id="HF935630">
    <property type="protein sequence ID" value="CCX11672.1"/>
    <property type="molecule type" value="Genomic_DNA"/>
</dbReference>
<evidence type="ECO:0000313" key="1">
    <source>
        <dbReference type="EMBL" id="CCX11672.1"/>
    </source>
</evidence>
<organism evidence="1 2">
    <name type="scientific">Pyronema omphalodes (strain CBS 100304)</name>
    <name type="common">Pyronema confluens</name>
    <dbReference type="NCBI Taxonomy" id="1076935"/>
    <lineage>
        <taxon>Eukaryota</taxon>
        <taxon>Fungi</taxon>
        <taxon>Dikarya</taxon>
        <taxon>Ascomycota</taxon>
        <taxon>Pezizomycotina</taxon>
        <taxon>Pezizomycetes</taxon>
        <taxon>Pezizales</taxon>
        <taxon>Pyronemataceae</taxon>
        <taxon>Pyronema</taxon>
    </lineage>
</organism>
<dbReference type="Proteomes" id="UP000018144">
    <property type="component" value="Unassembled WGS sequence"/>
</dbReference>
<accession>U4L5U5</accession>
<gene>
    <name evidence="1" type="ORF">PCON_11266</name>
</gene>
<proteinExistence type="predicted"/>
<sequence length="68" mass="7445">MDAAAVIPYGPYVPWGSLGFGHLRESRFCDLETEPDWVQFRLLGCSTLKMCYPLAGAGAGRPIPTPFL</sequence>